<evidence type="ECO:0000256" key="8">
    <source>
        <dbReference type="SAM" id="SignalP"/>
    </source>
</evidence>
<accession>A0AAW9QFV2</accession>
<feature type="binding site" description="axial binding residue" evidence="6">
    <location>
        <position position="145"/>
    </location>
    <ligand>
        <name>heme c</name>
        <dbReference type="ChEBI" id="CHEBI:61717"/>
    </ligand>
    <ligandPart>
        <name>Fe</name>
        <dbReference type="ChEBI" id="CHEBI:18248"/>
    </ligandPart>
</feature>
<comment type="caution">
    <text evidence="9">The sequence shown here is derived from an EMBL/GenBank/DDBJ whole genome shotgun (WGS) entry which is preliminary data.</text>
</comment>
<dbReference type="InterPro" id="IPR012127">
    <property type="entry name" value="Cyt_c_prime"/>
</dbReference>
<evidence type="ECO:0000256" key="4">
    <source>
        <dbReference type="ARBA" id="ARBA00022982"/>
    </source>
</evidence>
<dbReference type="Pfam" id="PF01322">
    <property type="entry name" value="Cytochrom_C_2"/>
    <property type="match status" value="1"/>
</dbReference>
<dbReference type="RefSeq" id="WP_332289216.1">
    <property type="nucleotide sequence ID" value="NZ_JAZIBG010000023.1"/>
</dbReference>
<evidence type="ECO:0000313" key="10">
    <source>
        <dbReference type="Proteomes" id="UP001336250"/>
    </source>
</evidence>
<dbReference type="Proteomes" id="UP001336250">
    <property type="component" value="Unassembled WGS sequence"/>
</dbReference>
<dbReference type="GO" id="GO:0042597">
    <property type="term" value="C:periplasmic space"/>
    <property type="evidence" value="ECO:0007669"/>
    <property type="project" value="InterPro"/>
</dbReference>
<dbReference type="Gene3D" id="1.20.120.10">
    <property type="entry name" value="Cytochrome c/b562"/>
    <property type="match status" value="1"/>
</dbReference>
<keyword evidence="8" id="KW-0732">Signal</keyword>
<dbReference type="EMBL" id="JAZIBG010000023">
    <property type="protein sequence ID" value="MEF7614254.1"/>
    <property type="molecule type" value="Genomic_DNA"/>
</dbReference>
<evidence type="ECO:0000256" key="5">
    <source>
        <dbReference type="ARBA" id="ARBA00023004"/>
    </source>
</evidence>
<feature type="binding site" description="covalent" evidence="7">
    <location>
        <position position="144"/>
    </location>
    <ligand>
        <name>heme c</name>
        <dbReference type="ChEBI" id="CHEBI:61717"/>
    </ligand>
</feature>
<keyword evidence="3 6" id="KW-0479">Metal-binding</keyword>
<gene>
    <name evidence="9" type="ORF">V4F39_10070</name>
</gene>
<name>A0AAW9QFV2_9BURK</name>
<dbReference type="GO" id="GO:0009055">
    <property type="term" value="F:electron transfer activity"/>
    <property type="evidence" value="ECO:0007669"/>
    <property type="project" value="InterPro"/>
</dbReference>
<dbReference type="InterPro" id="IPR002321">
    <property type="entry name" value="Cyt_c_II"/>
</dbReference>
<evidence type="ECO:0000256" key="2">
    <source>
        <dbReference type="ARBA" id="ARBA00022617"/>
    </source>
</evidence>
<keyword evidence="5 6" id="KW-0408">Iron</keyword>
<dbReference type="GO" id="GO:0020037">
    <property type="term" value="F:heme binding"/>
    <property type="evidence" value="ECO:0007669"/>
    <property type="project" value="InterPro"/>
</dbReference>
<keyword evidence="10" id="KW-1185">Reference proteome</keyword>
<evidence type="ECO:0000256" key="3">
    <source>
        <dbReference type="ARBA" id="ARBA00022723"/>
    </source>
</evidence>
<dbReference type="SUPFAM" id="SSF47175">
    <property type="entry name" value="Cytochromes"/>
    <property type="match status" value="1"/>
</dbReference>
<evidence type="ECO:0000256" key="1">
    <source>
        <dbReference type="ARBA" id="ARBA00022448"/>
    </source>
</evidence>
<dbReference type="PROSITE" id="PS51009">
    <property type="entry name" value="CYTCII"/>
    <property type="match status" value="1"/>
</dbReference>
<organism evidence="9 10">
    <name type="scientific">Aquincola agrisoli</name>
    <dbReference type="NCBI Taxonomy" id="3119538"/>
    <lineage>
        <taxon>Bacteria</taxon>
        <taxon>Pseudomonadati</taxon>
        <taxon>Pseudomonadota</taxon>
        <taxon>Betaproteobacteria</taxon>
        <taxon>Burkholderiales</taxon>
        <taxon>Sphaerotilaceae</taxon>
        <taxon>Aquincola</taxon>
    </lineage>
</organism>
<sequence length="151" mass="16086">MKKTTPFVLAALLAAAALPAAAQFQKAEDAIEYRQGALFMLGQHFGRIGAMANGRAPFDAKAATDNAEVVASLSKLPWAAFGEGTEKGHNTKAKPEVWKEQDKFKAAATKMQEEVAKLNTAARTGSLDQLKAAFGSTAQSCKACHDDFRAK</sequence>
<feature type="signal peptide" evidence="8">
    <location>
        <begin position="1"/>
        <end position="22"/>
    </location>
</feature>
<dbReference type="GO" id="GO:0022900">
    <property type="term" value="P:electron transport chain"/>
    <property type="evidence" value="ECO:0007669"/>
    <property type="project" value="InterPro"/>
</dbReference>
<protein>
    <submittedName>
        <fullName evidence="9">Cytochrome c</fullName>
    </submittedName>
</protein>
<feature type="binding site" description="covalent" evidence="7">
    <location>
        <position position="141"/>
    </location>
    <ligand>
        <name>heme c</name>
        <dbReference type="ChEBI" id="CHEBI:61717"/>
    </ligand>
</feature>
<keyword evidence="2 7" id="KW-0349">Heme</keyword>
<keyword evidence="4" id="KW-0249">Electron transport</keyword>
<evidence type="ECO:0000313" key="9">
    <source>
        <dbReference type="EMBL" id="MEF7614254.1"/>
    </source>
</evidence>
<dbReference type="AlphaFoldDB" id="A0AAW9QFV2"/>
<keyword evidence="1" id="KW-0813">Transport</keyword>
<reference evidence="9 10" key="1">
    <citation type="submission" date="2024-02" db="EMBL/GenBank/DDBJ databases">
        <title>Genome sequence of Aquincola sp. MAHUQ-54.</title>
        <authorList>
            <person name="Huq M.A."/>
        </authorList>
    </citation>
    <scope>NUCLEOTIDE SEQUENCE [LARGE SCALE GENOMIC DNA]</scope>
    <source>
        <strain evidence="9 10">MAHUQ-54</strain>
    </source>
</reference>
<evidence type="ECO:0000256" key="6">
    <source>
        <dbReference type="PIRSR" id="PIRSR000027-1"/>
    </source>
</evidence>
<dbReference type="PIRSF" id="PIRSF000027">
    <property type="entry name" value="Cytc_c_prime"/>
    <property type="match status" value="1"/>
</dbReference>
<comment type="PTM">
    <text evidence="7">Binds 1 heme group per subunit.</text>
</comment>
<dbReference type="InterPro" id="IPR010980">
    <property type="entry name" value="Cyt_c/b562"/>
</dbReference>
<dbReference type="GO" id="GO:0005506">
    <property type="term" value="F:iron ion binding"/>
    <property type="evidence" value="ECO:0007669"/>
    <property type="project" value="InterPro"/>
</dbReference>
<evidence type="ECO:0000256" key="7">
    <source>
        <dbReference type="PIRSR" id="PIRSR000027-2"/>
    </source>
</evidence>
<feature type="chain" id="PRO_5043779525" evidence="8">
    <location>
        <begin position="23"/>
        <end position="151"/>
    </location>
</feature>
<proteinExistence type="predicted"/>